<dbReference type="RefSeq" id="WP_047820061.1">
    <property type="nucleotide sequence ID" value="NZ_CP011770.1"/>
</dbReference>
<evidence type="ECO:0000313" key="1">
    <source>
        <dbReference type="EMBL" id="AKM09371.1"/>
    </source>
</evidence>
<dbReference type="STRING" id="1348774.AB433_04230"/>
<keyword evidence="2" id="KW-1185">Reference proteome</keyword>
<evidence type="ECO:0000313" key="2">
    <source>
        <dbReference type="Proteomes" id="UP000035287"/>
    </source>
</evidence>
<organism evidence="1 2">
    <name type="scientific">Croceicoccus naphthovorans</name>
    <dbReference type="NCBI Taxonomy" id="1348774"/>
    <lineage>
        <taxon>Bacteria</taxon>
        <taxon>Pseudomonadati</taxon>
        <taxon>Pseudomonadota</taxon>
        <taxon>Alphaproteobacteria</taxon>
        <taxon>Sphingomonadales</taxon>
        <taxon>Erythrobacteraceae</taxon>
        <taxon>Croceicoccus</taxon>
    </lineage>
</organism>
<dbReference type="Proteomes" id="UP000035287">
    <property type="component" value="Chromosome"/>
</dbReference>
<dbReference type="EMBL" id="CP011770">
    <property type="protein sequence ID" value="AKM09371.1"/>
    <property type="molecule type" value="Genomic_DNA"/>
</dbReference>
<proteinExistence type="predicted"/>
<dbReference type="PATRIC" id="fig|1348774.3.peg.882"/>
<sequence>MSTHTIHYRGYEIDPLKDPYETGAWRVCPIEEATVFQIFPPSESEPCLGEAPETLAEAKAAVDIDIAHRSTPTAN</sequence>
<name>A0A0G3XFF1_9SPHN</name>
<gene>
    <name evidence="1" type="ORF">AB433_04230</name>
</gene>
<protein>
    <submittedName>
        <fullName evidence="1">Uncharacterized protein</fullName>
    </submittedName>
</protein>
<dbReference type="AlphaFoldDB" id="A0A0G3XFF1"/>
<reference evidence="1 2" key="1">
    <citation type="submission" date="2015-06" db="EMBL/GenBank/DDBJ databases">
        <authorList>
            <person name="Zeng Y."/>
            <person name="Huang Y."/>
        </authorList>
    </citation>
    <scope>NUCLEOTIDE SEQUENCE [LARGE SCALE GENOMIC DNA]</scope>
    <source>
        <strain evidence="1 2">PQ-2</strain>
    </source>
</reference>
<dbReference type="KEGG" id="cna:AB433_04230"/>
<accession>A0A0G3XFF1</accession>